<dbReference type="Pfam" id="PF19493">
    <property type="entry name" value="Trypco1"/>
    <property type="match status" value="1"/>
</dbReference>
<accession>A0ABU8AWQ8</accession>
<gene>
    <name evidence="2" type="ORF">QBA35_31200</name>
</gene>
<comment type="caution">
    <text evidence="2">The sequence shown here is derived from an EMBL/GenBank/DDBJ whole genome shotgun (WGS) entry which is preliminary data.</text>
</comment>
<feature type="domain" description="Trypsin-co-occurring" evidence="1">
    <location>
        <begin position="9"/>
        <end position="96"/>
    </location>
</feature>
<dbReference type="InterPro" id="IPR045794">
    <property type="entry name" value="Trypco1"/>
</dbReference>
<reference evidence="2" key="1">
    <citation type="submission" date="2023-04" db="EMBL/GenBank/DDBJ databases">
        <title>Genomic diversity of scab-causing Streptomyces spp. in the province of Quebec, Canada.</title>
        <authorList>
            <person name="Biessy A."/>
            <person name="Cadieux M."/>
            <person name="Ciotola M."/>
            <person name="Filion M."/>
        </authorList>
    </citation>
    <scope>NUCLEOTIDE SEQUENCE</scope>
    <source>
        <strain evidence="2">B21-115</strain>
    </source>
</reference>
<evidence type="ECO:0000259" key="1">
    <source>
        <dbReference type="Pfam" id="PF19493"/>
    </source>
</evidence>
<evidence type="ECO:0000313" key="2">
    <source>
        <dbReference type="EMBL" id="MEH0637729.1"/>
    </source>
</evidence>
<organism evidence="2 3">
    <name type="scientific">Streptomyces bottropensis</name>
    <dbReference type="NCBI Taxonomy" id="42235"/>
    <lineage>
        <taxon>Bacteria</taxon>
        <taxon>Bacillati</taxon>
        <taxon>Actinomycetota</taxon>
        <taxon>Actinomycetes</taxon>
        <taxon>Kitasatosporales</taxon>
        <taxon>Streptomycetaceae</taxon>
        <taxon>Streptomyces</taxon>
    </lineage>
</organism>
<dbReference type="EMBL" id="JARULZ010000002">
    <property type="protein sequence ID" value="MEH0637729.1"/>
    <property type="molecule type" value="Genomic_DNA"/>
</dbReference>
<dbReference type="GeneID" id="96269151"/>
<dbReference type="NCBIfam" id="NF041216">
    <property type="entry name" value="CU044_2847_fam"/>
    <property type="match status" value="1"/>
</dbReference>
<evidence type="ECO:0000313" key="3">
    <source>
        <dbReference type="Proteomes" id="UP001310290"/>
    </source>
</evidence>
<name>A0ABU8AWQ8_9ACTN</name>
<protein>
    <submittedName>
        <fullName evidence="2">CU044_2847 family protein</fullName>
    </submittedName>
</protein>
<sequence>MAAQVVSYELDDDTVVRFEIDPADGFRQVGAAEIVGRVREAVRPAVEAARAVLDQAAALRPDEVQVKFGVKVNGTANWLVAKTATEANFEVSLLWRPDRAAEADTAQQ</sequence>
<dbReference type="Proteomes" id="UP001310290">
    <property type="component" value="Unassembled WGS sequence"/>
</dbReference>
<dbReference type="RefSeq" id="WP_028796874.1">
    <property type="nucleotide sequence ID" value="NZ_JARULZ010000002.1"/>
</dbReference>
<proteinExistence type="predicted"/>
<keyword evidence="3" id="KW-1185">Reference proteome</keyword>